<accession>A0A0C4F706</accession>
<organism evidence="2">
    <name type="scientific">Puccinia triticina (isolate 1-1 / race 1 (BBBD))</name>
    <name type="common">Brown leaf rust fungus</name>
    <dbReference type="NCBI Taxonomy" id="630390"/>
    <lineage>
        <taxon>Eukaryota</taxon>
        <taxon>Fungi</taxon>
        <taxon>Dikarya</taxon>
        <taxon>Basidiomycota</taxon>
        <taxon>Pucciniomycotina</taxon>
        <taxon>Pucciniomycetes</taxon>
        <taxon>Pucciniales</taxon>
        <taxon>Pucciniaceae</taxon>
        <taxon>Puccinia</taxon>
    </lineage>
</organism>
<feature type="compositionally biased region" description="Low complexity" evidence="1">
    <location>
        <begin position="53"/>
        <end position="70"/>
    </location>
</feature>
<evidence type="ECO:0000313" key="2">
    <source>
        <dbReference type="EMBL" id="OAV96908.1"/>
    </source>
</evidence>
<dbReference type="InterPro" id="IPR008551">
    <property type="entry name" value="TANGO2"/>
</dbReference>
<dbReference type="OrthoDB" id="191601at2759"/>
<keyword evidence="4" id="KW-1185">Reference proteome</keyword>
<reference evidence="3 4" key="3">
    <citation type="journal article" date="2017" name="G3 (Bethesda)">
        <title>Comparative analysis highlights variable genome content of wheat rusts and divergence of the mating loci.</title>
        <authorList>
            <person name="Cuomo C.A."/>
            <person name="Bakkeren G."/>
            <person name="Khalil H.B."/>
            <person name="Panwar V."/>
            <person name="Joly D."/>
            <person name="Linning R."/>
            <person name="Sakthikumar S."/>
            <person name="Song X."/>
            <person name="Adiconis X."/>
            <person name="Fan L."/>
            <person name="Goldberg J.M."/>
            <person name="Levin J.Z."/>
            <person name="Young S."/>
            <person name="Zeng Q."/>
            <person name="Anikster Y."/>
            <person name="Bruce M."/>
            <person name="Wang M."/>
            <person name="Yin C."/>
            <person name="McCallum B."/>
            <person name="Szabo L.J."/>
            <person name="Hulbert S."/>
            <person name="Chen X."/>
            <person name="Fellers J.P."/>
        </authorList>
    </citation>
    <scope>NUCLEOTIDE SEQUENCE</scope>
    <source>
        <strain evidence="4">Isolate 1-1 / race 1 (BBBD)</strain>
        <strain evidence="3">isolate 1-1 / race 1 (BBBD)</strain>
    </source>
</reference>
<dbReference type="PANTHER" id="PTHR17985:SF8">
    <property type="entry name" value="TRANSPORT AND GOLGI ORGANIZATION PROTEIN 2 HOMOLOG"/>
    <property type="match status" value="1"/>
</dbReference>
<reference evidence="3" key="4">
    <citation type="submission" date="2025-05" db="UniProtKB">
        <authorList>
            <consortium name="EnsemblFungi"/>
        </authorList>
    </citation>
    <scope>IDENTIFICATION</scope>
    <source>
        <strain evidence="3">isolate 1-1 / race 1 (BBBD)</strain>
    </source>
</reference>
<reference evidence="2" key="1">
    <citation type="submission" date="2009-11" db="EMBL/GenBank/DDBJ databases">
        <authorList>
            <consortium name="The Broad Institute Genome Sequencing Platform"/>
            <person name="Ward D."/>
            <person name="Feldgarden M."/>
            <person name="Earl A."/>
            <person name="Young S.K."/>
            <person name="Zeng Q."/>
            <person name="Koehrsen M."/>
            <person name="Alvarado L."/>
            <person name="Berlin A."/>
            <person name="Bochicchio J."/>
            <person name="Borenstein D."/>
            <person name="Chapman S.B."/>
            <person name="Chen Z."/>
            <person name="Engels R."/>
            <person name="Freedman E."/>
            <person name="Gellesch M."/>
            <person name="Goldberg J."/>
            <person name="Griggs A."/>
            <person name="Gujja S."/>
            <person name="Heilman E."/>
            <person name="Heiman D."/>
            <person name="Hepburn T."/>
            <person name="Howarth C."/>
            <person name="Jen D."/>
            <person name="Larson L."/>
            <person name="Lewis B."/>
            <person name="Mehta T."/>
            <person name="Park D."/>
            <person name="Pearson M."/>
            <person name="Roberts A."/>
            <person name="Saif S."/>
            <person name="Shea T."/>
            <person name="Shenoy N."/>
            <person name="Sisk P."/>
            <person name="Stolte C."/>
            <person name="Sykes S."/>
            <person name="Thomson T."/>
            <person name="Walk T."/>
            <person name="White J."/>
            <person name="Yandava C."/>
            <person name="Izard J."/>
            <person name="Baranova O.V."/>
            <person name="Blanton J.M."/>
            <person name="Tanner A.C."/>
            <person name="Dewhirst F.E."/>
            <person name="Haas B."/>
            <person name="Nusbaum C."/>
            <person name="Birren B."/>
        </authorList>
    </citation>
    <scope>NUCLEOTIDE SEQUENCE [LARGE SCALE GENOMIC DNA]</scope>
    <source>
        <strain evidence="2">1-1 BBBD Race 1</strain>
    </source>
</reference>
<dbReference type="EMBL" id="ADAS02000016">
    <property type="protein sequence ID" value="OAV96908.1"/>
    <property type="molecule type" value="Genomic_DNA"/>
</dbReference>
<dbReference type="Proteomes" id="UP000005240">
    <property type="component" value="Unassembled WGS sequence"/>
</dbReference>
<protein>
    <recommendedName>
        <fullName evidence="5">DUF833-domain-containing protein</fullName>
    </recommendedName>
</protein>
<evidence type="ECO:0000256" key="1">
    <source>
        <dbReference type="SAM" id="MobiDB-lite"/>
    </source>
</evidence>
<dbReference type="GO" id="GO:0007030">
    <property type="term" value="P:Golgi organization"/>
    <property type="evidence" value="ECO:0007669"/>
    <property type="project" value="TreeGrafter"/>
</dbReference>
<dbReference type="GO" id="GO:0009306">
    <property type="term" value="P:protein secretion"/>
    <property type="evidence" value="ECO:0007669"/>
    <property type="project" value="TreeGrafter"/>
</dbReference>
<proteinExistence type="predicted"/>
<sequence>MCIAIWSTNNQLGYRLILAFNRDEFLNRPSLPAHWHSFEQLNPEYQAFPPVPCSSSPTSSSPSTTSKGSTNKAQDCVSVGRHINQKDQRKENDILSGIDTVTGATWLGISKHSGKFAFLTNVETQADRDQEAVHSKKLSFKLSRGYNLIIGQIGRTGNEEDQIEFFCNKDPEGLYGADLSNNKECGGRLEDQRVYGISNGIANQAPILPKVAHGVHLMEDCLSRLTVTGEKCDQVDQSAVEMSLFNLLSQVTNDSPKDTSSNILIRPHHRLMTPDTPISSDTWCGTKTQTILFASKSPKTRITLVERDAFQIQPKEPSTNTHPVWLGDDMSHWRRFEFDLTSDS</sequence>
<gene>
    <name evidence="2" type="ORF">PTTG_08933</name>
</gene>
<dbReference type="EnsemblFungi" id="PTTG_08933-t43_1">
    <property type="protein sequence ID" value="PTTG_08933-t43_1-p1"/>
    <property type="gene ID" value="PTTG_08933"/>
</dbReference>
<dbReference type="VEuPathDB" id="FungiDB:PTTG_08933"/>
<reference evidence="2" key="2">
    <citation type="submission" date="2016-05" db="EMBL/GenBank/DDBJ databases">
        <title>Comparative analysis highlights variable genome content of wheat rusts and divergence of the mating loci.</title>
        <authorList>
            <person name="Cuomo C.A."/>
            <person name="Bakkeren G."/>
            <person name="Szabo L."/>
            <person name="Khalil H."/>
            <person name="Joly D."/>
            <person name="Goldberg J."/>
            <person name="Young S."/>
            <person name="Zeng Q."/>
            <person name="Fellers J."/>
        </authorList>
    </citation>
    <scope>NUCLEOTIDE SEQUENCE [LARGE SCALE GENOMIC DNA]</scope>
    <source>
        <strain evidence="2">1-1 BBBD Race 1</strain>
    </source>
</reference>
<dbReference type="STRING" id="630390.A0A0C4F706"/>
<evidence type="ECO:0000313" key="3">
    <source>
        <dbReference type="EnsemblFungi" id="PTTG_08933-t43_1-p1"/>
    </source>
</evidence>
<dbReference type="Pfam" id="PF05742">
    <property type="entry name" value="TANGO2"/>
    <property type="match status" value="3"/>
</dbReference>
<dbReference type="GO" id="GO:0005794">
    <property type="term" value="C:Golgi apparatus"/>
    <property type="evidence" value="ECO:0007669"/>
    <property type="project" value="TreeGrafter"/>
</dbReference>
<evidence type="ECO:0000313" key="4">
    <source>
        <dbReference type="Proteomes" id="UP000005240"/>
    </source>
</evidence>
<evidence type="ECO:0008006" key="5">
    <source>
        <dbReference type="Google" id="ProtNLM"/>
    </source>
</evidence>
<name>A0A0C4F706_PUCT1</name>
<dbReference type="OMA" id="SHWRRFE"/>
<dbReference type="AlphaFoldDB" id="A0A0C4F706"/>
<dbReference type="PANTHER" id="PTHR17985">
    <property type="entry name" value="SER/THR-RICH PROTEIN T10 IN DGCR REGION"/>
    <property type="match status" value="1"/>
</dbReference>
<feature type="region of interest" description="Disordered" evidence="1">
    <location>
        <begin position="49"/>
        <end position="83"/>
    </location>
</feature>